<proteinExistence type="predicted"/>
<dbReference type="PANTHER" id="PTHR30383:SF5">
    <property type="entry name" value="SGNH HYDROLASE-TYPE ESTERASE DOMAIN-CONTAINING PROTEIN"/>
    <property type="match status" value="1"/>
</dbReference>
<keyword evidence="1" id="KW-1133">Transmembrane helix</keyword>
<evidence type="ECO:0000259" key="2">
    <source>
        <dbReference type="Pfam" id="PF13472"/>
    </source>
</evidence>
<dbReference type="Gene3D" id="3.40.50.1110">
    <property type="entry name" value="SGNH hydrolase"/>
    <property type="match status" value="1"/>
</dbReference>
<feature type="transmembrane region" description="Helical" evidence="1">
    <location>
        <begin position="6"/>
        <end position="25"/>
    </location>
</feature>
<protein>
    <submittedName>
        <fullName evidence="3">Lysophospholipase L1-like esterase</fullName>
    </submittedName>
</protein>
<evidence type="ECO:0000313" key="4">
    <source>
        <dbReference type="Proteomes" id="UP001232343"/>
    </source>
</evidence>
<dbReference type="Proteomes" id="UP001232343">
    <property type="component" value="Unassembled WGS sequence"/>
</dbReference>
<keyword evidence="1" id="KW-0472">Membrane</keyword>
<dbReference type="PANTHER" id="PTHR30383">
    <property type="entry name" value="THIOESTERASE 1/PROTEASE 1/LYSOPHOSPHOLIPASE L1"/>
    <property type="match status" value="1"/>
</dbReference>
<keyword evidence="1" id="KW-0812">Transmembrane</keyword>
<reference evidence="3 4" key="1">
    <citation type="submission" date="2023-07" db="EMBL/GenBank/DDBJ databases">
        <title>Genomic Encyclopedia of Type Strains, Phase IV (KMG-IV): sequencing the most valuable type-strain genomes for metagenomic binning, comparative biology and taxonomic classification.</title>
        <authorList>
            <person name="Goeker M."/>
        </authorList>
    </citation>
    <scope>NUCLEOTIDE SEQUENCE [LARGE SCALE GENOMIC DNA]</scope>
    <source>
        <strain evidence="3 4">DSM 27848</strain>
    </source>
</reference>
<keyword evidence="4" id="KW-1185">Reference proteome</keyword>
<dbReference type="InterPro" id="IPR036514">
    <property type="entry name" value="SGNH_hydro_sf"/>
</dbReference>
<gene>
    <name evidence="3" type="ORF">J2S14_001637</name>
</gene>
<accession>A0ABU0D374</accession>
<dbReference type="InterPro" id="IPR051532">
    <property type="entry name" value="Ester_Hydrolysis_Enzymes"/>
</dbReference>
<name>A0ABU0D374_9BACI</name>
<dbReference type="RefSeq" id="WP_244681606.1">
    <property type="nucleotide sequence ID" value="NZ_JALIRM010000006.1"/>
</dbReference>
<sequence length="238" mass="27087">MKKYLLWFSLIINVFVVIFGLLLIYDKSVLSNLKAKITSAKTVEGYSDFYLGKMSIFESGESHSNKVVFLGDSLTDYGEWNEYFITNDILNRGISGDTTDGVLHRLKQVYNIQPSKVFIMVGINDLRKDVDIDTILINFSTILNELKLNSPNTAIFVQSVLPMNSQLRKNSVKSKNVLELNSRLKKLTADTKVSYIDLFSLMSNKENQLKPEFTFDGLHLNGIGYHQWVNGIKKLVED</sequence>
<organism evidence="3 4">
    <name type="scientific">Lederbergia wuyishanensis</name>
    <dbReference type="NCBI Taxonomy" id="1347903"/>
    <lineage>
        <taxon>Bacteria</taxon>
        <taxon>Bacillati</taxon>
        <taxon>Bacillota</taxon>
        <taxon>Bacilli</taxon>
        <taxon>Bacillales</taxon>
        <taxon>Bacillaceae</taxon>
        <taxon>Lederbergia</taxon>
    </lineage>
</organism>
<dbReference type="InterPro" id="IPR013830">
    <property type="entry name" value="SGNH_hydro"/>
</dbReference>
<evidence type="ECO:0000313" key="3">
    <source>
        <dbReference type="EMBL" id="MDQ0342823.1"/>
    </source>
</evidence>
<feature type="domain" description="SGNH hydrolase-type esterase" evidence="2">
    <location>
        <begin position="69"/>
        <end position="226"/>
    </location>
</feature>
<dbReference type="Pfam" id="PF13472">
    <property type="entry name" value="Lipase_GDSL_2"/>
    <property type="match status" value="1"/>
</dbReference>
<dbReference type="SUPFAM" id="SSF52266">
    <property type="entry name" value="SGNH hydrolase"/>
    <property type="match status" value="1"/>
</dbReference>
<evidence type="ECO:0000256" key="1">
    <source>
        <dbReference type="SAM" id="Phobius"/>
    </source>
</evidence>
<comment type="caution">
    <text evidence="3">The sequence shown here is derived from an EMBL/GenBank/DDBJ whole genome shotgun (WGS) entry which is preliminary data.</text>
</comment>
<dbReference type="EMBL" id="JAUSUO010000003">
    <property type="protein sequence ID" value="MDQ0342823.1"/>
    <property type="molecule type" value="Genomic_DNA"/>
</dbReference>